<dbReference type="AlphaFoldDB" id="A0AB39HKW8"/>
<dbReference type="RefSeq" id="WP_368652760.1">
    <property type="nucleotide sequence ID" value="NZ_CP162599.1"/>
</dbReference>
<organism evidence="2">
    <name type="scientific">Ornithinibacillus sp. 4-3</name>
    <dbReference type="NCBI Taxonomy" id="3231488"/>
    <lineage>
        <taxon>Bacteria</taxon>
        <taxon>Bacillati</taxon>
        <taxon>Bacillota</taxon>
        <taxon>Bacilli</taxon>
        <taxon>Bacillales</taxon>
        <taxon>Bacillaceae</taxon>
        <taxon>Ornithinibacillus</taxon>
    </lineage>
</organism>
<dbReference type="EMBL" id="CP162599">
    <property type="protein sequence ID" value="XDK32037.1"/>
    <property type="molecule type" value="Genomic_DNA"/>
</dbReference>
<dbReference type="SUPFAM" id="SSF51182">
    <property type="entry name" value="RmlC-like cupins"/>
    <property type="match status" value="1"/>
</dbReference>
<dbReference type="CDD" id="cd02209">
    <property type="entry name" value="cupin_XRE_C"/>
    <property type="match status" value="1"/>
</dbReference>
<dbReference type="InterPro" id="IPR011051">
    <property type="entry name" value="RmlC_Cupin_sf"/>
</dbReference>
<proteinExistence type="predicted"/>
<dbReference type="InterPro" id="IPR014710">
    <property type="entry name" value="RmlC-like_jellyroll"/>
</dbReference>
<name>A0AB39HKW8_9BACI</name>
<evidence type="ECO:0000259" key="1">
    <source>
        <dbReference type="Pfam" id="PF07883"/>
    </source>
</evidence>
<evidence type="ECO:0000313" key="2">
    <source>
        <dbReference type="EMBL" id="XDK32037.1"/>
    </source>
</evidence>
<gene>
    <name evidence="2" type="ORF">AB4Y30_13600</name>
</gene>
<dbReference type="Pfam" id="PF07883">
    <property type="entry name" value="Cupin_2"/>
    <property type="match status" value="1"/>
</dbReference>
<sequence length="107" mass="11821">MIESFIVSKKNAVSTPDKAANGAVSRWLQNDATRMRVITFPPGHEGDHVCYKGHSIYVIEGTYKMEVGEDVVEWTAGDAFIIPDDVPHRSSNPGDTEAKIVMFDMHG</sequence>
<feature type="domain" description="Cupin type-2" evidence="1">
    <location>
        <begin position="38"/>
        <end position="102"/>
    </location>
</feature>
<protein>
    <submittedName>
        <fullName evidence="2">Cupin domain-containing protein</fullName>
    </submittedName>
</protein>
<accession>A0AB39HKW8</accession>
<dbReference type="InterPro" id="IPR013096">
    <property type="entry name" value="Cupin_2"/>
</dbReference>
<dbReference type="Gene3D" id="2.60.120.10">
    <property type="entry name" value="Jelly Rolls"/>
    <property type="match status" value="1"/>
</dbReference>
<reference evidence="2" key="1">
    <citation type="submission" date="2024-07" db="EMBL/GenBank/DDBJ databases">
        <title>Halotolerant mesophilic bacterium Ornithinibacillus sp. 4-3, sp. nov., isolated from soil.</title>
        <authorList>
            <person name="Sidarenka A.V."/>
            <person name="Guliayeva D.E."/>
            <person name="Leanovich S.I."/>
            <person name="Hileuskaya K.S."/>
            <person name="Akhremchuk A.E."/>
            <person name="Sikolenko M.A."/>
            <person name="Valentovich L.N."/>
        </authorList>
    </citation>
    <scope>NUCLEOTIDE SEQUENCE</scope>
    <source>
        <strain evidence="2">4-3</strain>
    </source>
</reference>